<accession>A0A644UQZ0</accession>
<protein>
    <submittedName>
        <fullName evidence="10">Trk system potassium uptake protein TrkH</fullName>
    </submittedName>
</protein>
<evidence type="ECO:0000256" key="8">
    <source>
        <dbReference type="ARBA" id="ARBA00023136"/>
    </source>
</evidence>
<feature type="transmembrane region" description="Helical" evidence="9">
    <location>
        <begin position="336"/>
        <end position="361"/>
    </location>
</feature>
<evidence type="ECO:0000256" key="5">
    <source>
        <dbReference type="ARBA" id="ARBA00022692"/>
    </source>
</evidence>
<evidence type="ECO:0000256" key="2">
    <source>
        <dbReference type="ARBA" id="ARBA00009137"/>
    </source>
</evidence>
<evidence type="ECO:0000256" key="9">
    <source>
        <dbReference type="SAM" id="Phobius"/>
    </source>
</evidence>
<feature type="transmembrane region" description="Helical" evidence="9">
    <location>
        <begin position="21"/>
        <end position="42"/>
    </location>
</feature>
<gene>
    <name evidence="10" type="primary">trkH_10</name>
    <name evidence="10" type="ORF">SDC9_27390</name>
</gene>
<dbReference type="GO" id="GO:0005886">
    <property type="term" value="C:plasma membrane"/>
    <property type="evidence" value="ECO:0007669"/>
    <property type="project" value="UniProtKB-SubCell"/>
</dbReference>
<comment type="similarity">
    <text evidence="2">Belongs to the TrkH potassium transport family.</text>
</comment>
<evidence type="ECO:0000256" key="3">
    <source>
        <dbReference type="ARBA" id="ARBA00022448"/>
    </source>
</evidence>
<comment type="caution">
    <text evidence="10">The sequence shown here is derived from an EMBL/GenBank/DDBJ whole genome shotgun (WGS) entry which is preliminary data.</text>
</comment>
<proteinExistence type="inferred from homology"/>
<feature type="transmembrane region" description="Helical" evidence="9">
    <location>
        <begin position="401"/>
        <end position="421"/>
    </location>
</feature>
<reference evidence="10" key="1">
    <citation type="submission" date="2019-08" db="EMBL/GenBank/DDBJ databases">
        <authorList>
            <person name="Kucharzyk K."/>
            <person name="Murdoch R.W."/>
            <person name="Higgins S."/>
            <person name="Loffler F."/>
        </authorList>
    </citation>
    <scope>NUCLEOTIDE SEQUENCE</scope>
</reference>
<keyword evidence="3" id="KW-0813">Transport</keyword>
<evidence type="ECO:0000256" key="6">
    <source>
        <dbReference type="ARBA" id="ARBA00022989"/>
    </source>
</evidence>
<evidence type="ECO:0000256" key="1">
    <source>
        <dbReference type="ARBA" id="ARBA00004651"/>
    </source>
</evidence>
<keyword evidence="4" id="KW-1003">Cell membrane</keyword>
<dbReference type="GO" id="GO:0030001">
    <property type="term" value="P:metal ion transport"/>
    <property type="evidence" value="ECO:0007669"/>
    <property type="project" value="UniProtKB-ARBA"/>
</dbReference>
<name>A0A644UQZ0_9ZZZZ</name>
<dbReference type="AlphaFoldDB" id="A0A644UQZ0"/>
<sequence>MYANRKYPQSLTKKEGRAVVGLIWSIAPITASVPFLLLPQYFSSPINALFESFSGFTTTGSSILHNIESVPKSVLIWRALTQWIGGLGITLFIIMFMKNFRNGSNYLFNAEFTSIDKEKIHPHIKQTVSRIFLIYLSYTILAFTLLFFGDMDTFTAICHSLSTISTGGFTTVNGNIGQFSSYTQYVIMGLMFLSGISYVLVYWLFKGKAEKLFKDEQTKVYTLIILIGTITLFISLFFFHDHNFVVSLKSSLFHIVSVVSTTGYYMPEAQDFGLFAVVFIIILMFIGGSSSSSCTGLKIIRVIILYKYLQQSFKQMFHPRAILPIRYNKVALVDEATGLVFGFFFLYLMIFILGAFILTILGNEFLPSIALSASNLSNVGPVVGYISPETTYDTLNDGSKITLMILMIIGRLEIFSFLAMFSKSIWTKD</sequence>
<feature type="transmembrane region" description="Helical" evidence="9">
    <location>
        <begin position="75"/>
        <end position="97"/>
    </location>
</feature>
<comment type="subcellular location">
    <subcellularLocation>
        <location evidence="1">Cell membrane</location>
        <topology evidence="1">Multi-pass membrane protein</topology>
    </subcellularLocation>
</comment>
<feature type="transmembrane region" description="Helical" evidence="9">
    <location>
        <begin position="220"/>
        <end position="239"/>
    </location>
</feature>
<evidence type="ECO:0000256" key="7">
    <source>
        <dbReference type="ARBA" id="ARBA00023065"/>
    </source>
</evidence>
<organism evidence="10">
    <name type="scientific">bioreactor metagenome</name>
    <dbReference type="NCBI Taxonomy" id="1076179"/>
    <lineage>
        <taxon>unclassified sequences</taxon>
        <taxon>metagenomes</taxon>
        <taxon>ecological metagenomes</taxon>
    </lineage>
</organism>
<feature type="transmembrane region" description="Helical" evidence="9">
    <location>
        <begin position="127"/>
        <end position="148"/>
    </location>
</feature>
<keyword evidence="6 9" id="KW-1133">Transmembrane helix</keyword>
<keyword evidence="5 9" id="KW-0812">Transmembrane</keyword>
<dbReference type="InterPro" id="IPR003445">
    <property type="entry name" value="Cat_transpt"/>
</dbReference>
<dbReference type="Pfam" id="PF02386">
    <property type="entry name" value="TrkH"/>
    <property type="match status" value="1"/>
</dbReference>
<feature type="transmembrane region" description="Helical" evidence="9">
    <location>
        <begin position="185"/>
        <end position="205"/>
    </location>
</feature>
<evidence type="ECO:0000313" key="10">
    <source>
        <dbReference type="EMBL" id="MPL81470.1"/>
    </source>
</evidence>
<keyword evidence="7" id="KW-0406">Ion transport</keyword>
<dbReference type="GO" id="GO:0008324">
    <property type="term" value="F:monoatomic cation transmembrane transporter activity"/>
    <property type="evidence" value="ECO:0007669"/>
    <property type="project" value="InterPro"/>
</dbReference>
<evidence type="ECO:0000256" key="4">
    <source>
        <dbReference type="ARBA" id="ARBA00022475"/>
    </source>
</evidence>
<feature type="transmembrane region" description="Helical" evidence="9">
    <location>
        <begin position="272"/>
        <end position="291"/>
    </location>
</feature>
<dbReference type="EMBL" id="VSSQ01000150">
    <property type="protein sequence ID" value="MPL81470.1"/>
    <property type="molecule type" value="Genomic_DNA"/>
</dbReference>
<keyword evidence="8 9" id="KW-0472">Membrane</keyword>
<dbReference type="PANTHER" id="PTHR32024:SF2">
    <property type="entry name" value="TRK SYSTEM POTASSIUM UPTAKE PROTEIN TRKG-RELATED"/>
    <property type="match status" value="1"/>
</dbReference>
<dbReference type="PANTHER" id="PTHR32024">
    <property type="entry name" value="TRK SYSTEM POTASSIUM UPTAKE PROTEIN TRKG-RELATED"/>
    <property type="match status" value="1"/>
</dbReference>